<feature type="binding site" evidence="4">
    <location>
        <begin position="179"/>
        <end position="182"/>
    </location>
    <ligand>
        <name>ATP</name>
        <dbReference type="ChEBI" id="CHEBI:30616"/>
    </ligand>
</feature>
<feature type="binding site" evidence="4">
    <location>
        <begin position="149"/>
        <end position="155"/>
    </location>
    <ligand>
        <name>ATP</name>
        <dbReference type="ChEBI" id="CHEBI:30616"/>
    </ligand>
</feature>
<dbReference type="InterPro" id="IPR003135">
    <property type="entry name" value="ATP-grasp_carboxylate-amine"/>
</dbReference>
<dbReference type="InterPro" id="IPR011054">
    <property type="entry name" value="Rudment_hybrid_motif"/>
</dbReference>
<evidence type="ECO:0000256" key="4">
    <source>
        <dbReference type="HAMAP-Rule" id="MF_01928"/>
    </source>
</evidence>
<dbReference type="Pfam" id="PF17769">
    <property type="entry name" value="PurK_C"/>
    <property type="match status" value="1"/>
</dbReference>
<feature type="domain" description="ATP-grasp" evidence="6">
    <location>
        <begin position="108"/>
        <end position="294"/>
    </location>
</feature>
<dbReference type="PANTHER" id="PTHR11609:SF5">
    <property type="entry name" value="PHOSPHORIBOSYLAMINOIMIDAZOLE CARBOXYLASE"/>
    <property type="match status" value="1"/>
</dbReference>
<dbReference type="NCBIfam" id="NF004679">
    <property type="entry name" value="PRK06019.1-5"/>
    <property type="match status" value="1"/>
</dbReference>
<dbReference type="NCBIfam" id="TIGR01161">
    <property type="entry name" value="purK"/>
    <property type="match status" value="1"/>
</dbReference>
<keyword evidence="2 4" id="KW-0658">Purine biosynthesis</keyword>
<evidence type="ECO:0000256" key="2">
    <source>
        <dbReference type="ARBA" id="ARBA00022755"/>
    </source>
</evidence>
<dbReference type="GO" id="GO:0006189">
    <property type="term" value="P:'de novo' IMP biosynthetic process"/>
    <property type="evidence" value="ECO:0007669"/>
    <property type="project" value="UniProtKB-UniRule"/>
</dbReference>
<dbReference type="HAMAP" id="MF_01928">
    <property type="entry name" value="PurK"/>
    <property type="match status" value="1"/>
</dbReference>
<dbReference type="GO" id="GO:0004638">
    <property type="term" value="F:phosphoribosylaminoimidazole carboxylase activity"/>
    <property type="evidence" value="ECO:0007669"/>
    <property type="project" value="InterPro"/>
</dbReference>
<comment type="function">
    <text evidence="4">Catalyzes the ATP-dependent conversion of 5-aminoimidazole ribonucleotide (AIR) and HCO(3)(-) to N5-carboxyaminoimidazole ribonucleotide (N5-CAIR).</text>
</comment>
<comment type="similarity">
    <text evidence="4 5">Belongs to the PurK/PurT family.</text>
</comment>
<dbReference type="GO" id="GO:0034028">
    <property type="term" value="F:5-(carboxyamino)imidazole ribonucleotide synthase activity"/>
    <property type="evidence" value="ECO:0007669"/>
    <property type="project" value="UniProtKB-UniRule"/>
</dbReference>
<evidence type="ECO:0000313" key="8">
    <source>
        <dbReference type="Proteomes" id="UP000005289"/>
    </source>
</evidence>
<comment type="pathway">
    <text evidence="4 5">Purine metabolism; IMP biosynthesis via de novo pathway; 5-amino-1-(5-phospho-D-ribosyl)imidazole-4-carboxylate from 5-amino-1-(5-phospho-D-ribosyl)imidazole (N5-CAIR route): step 1/2.</text>
</comment>
<keyword evidence="4 5" id="KW-0436">Ligase</keyword>
<dbReference type="NCBIfam" id="NF004675">
    <property type="entry name" value="PRK06019.1-1"/>
    <property type="match status" value="1"/>
</dbReference>
<dbReference type="Pfam" id="PF22660">
    <property type="entry name" value="RS_preATP-grasp-like"/>
    <property type="match status" value="1"/>
</dbReference>
<evidence type="ECO:0000313" key="7">
    <source>
        <dbReference type="EMBL" id="AHE99522.1"/>
    </source>
</evidence>
<feature type="binding site" evidence="4">
    <location>
        <begin position="264"/>
        <end position="265"/>
    </location>
    <ligand>
        <name>ATP</name>
        <dbReference type="ChEBI" id="CHEBI:30616"/>
    </ligand>
</feature>
<dbReference type="InterPro" id="IPR005875">
    <property type="entry name" value="PurK"/>
</dbReference>
<dbReference type="HOGENOM" id="CLU_011534_0_1_6"/>
<comment type="catalytic activity">
    <reaction evidence="4 5">
        <text>5-amino-1-(5-phospho-beta-D-ribosyl)imidazole + hydrogencarbonate + ATP = 5-carboxyamino-1-(5-phospho-D-ribosyl)imidazole + ADP + phosphate + 2 H(+)</text>
        <dbReference type="Rhea" id="RHEA:19317"/>
        <dbReference type="ChEBI" id="CHEBI:15378"/>
        <dbReference type="ChEBI" id="CHEBI:17544"/>
        <dbReference type="ChEBI" id="CHEBI:30616"/>
        <dbReference type="ChEBI" id="CHEBI:43474"/>
        <dbReference type="ChEBI" id="CHEBI:58730"/>
        <dbReference type="ChEBI" id="CHEBI:137981"/>
        <dbReference type="ChEBI" id="CHEBI:456216"/>
        <dbReference type="EC" id="6.3.4.18"/>
    </reaction>
</comment>
<gene>
    <name evidence="4 5" type="primary">purK</name>
    <name evidence="7" type="ORF">THITH_15905</name>
</gene>
<evidence type="ECO:0000256" key="1">
    <source>
        <dbReference type="ARBA" id="ARBA00022741"/>
    </source>
</evidence>
<sequence length="388" mass="41383">MILPPAILGLLGGGQLGRYFAISARTMGYRVWVLDPDPDSPAGQLADRHLCAGFDDRDALGELAAHAAVITCEFENVPAASAEWLARHALLRPDPRALAVAQDRIVEKRFLEAAGVALAPWLPIDGVDAAKAALPDWKFPAILKTARLGYDGKGQQAVTAPDGVVRAFRQLGEVPCVLEQKVDLEREVSVVLARDPHGRCRSFPVAENVHRGGILHLSRVPARIPEPVEAQAEAIAQRIAEQLDYCGVLAVEFFVTGAGELLVNEIAPRPHNSGHYTLDAVTVSQFEQQLRAVCGLALAPAELIAPVAMLNLLGDLWPSDGRLPDFSRVLEQGRARLHLYGKPGARPGRKMGHLNLLGPPGEPDAAQVVRLAESLAADLAAGAGRGSG</sequence>
<evidence type="ECO:0000259" key="6">
    <source>
        <dbReference type="PROSITE" id="PS50975"/>
    </source>
</evidence>
<keyword evidence="3 4" id="KW-0067">ATP-binding</keyword>
<dbReference type="STRING" id="713585.THITH_15905"/>
<comment type="function">
    <text evidence="5">Catalyzes the ATP-dependent conversion of 5-aminoimidazole ribonucleotide (AIR) and HCO(3)- to N5-carboxyaminoimidazole ribonucleotide (N5-CAIR).</text>
</comment>
<dbReference type="Gene3D" id="3.30.470.20">
    <property type="entry name" value="ATP-grasp fold, B domain"/>
    <property type="match status" value="1"/>
</dbReference>
<feature type="binding site" evidence="4">
    <location>
        <position position="187"/>
    </location>
    <ligand>
        <name>ATP</name>
        <dbReference type="ChEBI" id="CHEBI:30616"/>
    </ligand>
</feature>
<evidence type="ECO:0000256" key="3">
    <source>
        <dbReference type="ARBA" id="ARBA00022840"/>
    </source>
</evidence>
<feature type="binding site" evidence="4">
    <location>
        <position position="104"/>
    </location>
    <ligand>
        <name>ATP</name>
        <dbReference type="ChEBI" id="CHEBI:30616"/>
    </ligand>
</feature>
<proteinExistence type="inferred from homology"/>
<keyword evidence="8" id="KW-1185">Reference proteome</keyword>
<accession>W0DQI4</accession>
<dbReference type="GO" id="GO:0005829">
    <property type="term" value="C:cytosol"/>
    <property type="evidence" value="ECO:0007669"/>
    <property type="project" value="TreeGrafter"/>
</dbReference>
<dbReference type="SUPFAM" id="SSF52440">
    <property type="entry name" value="PreATP-grasp domain"/>
    <property type="match status" value="1"/>
</dbReference>
<feature type="binding site" evidence="4">
    <location>
        <position position="144"/>
    </location>
    <ligand>
        <name>ATP</name>
        <dbReference type="ChEBI" id="CHEBI:30616"/>
    </ligand>
</feature>
<dbReference type="PANTHER" id="PTHR11609">
    <property type="entry name" value="PURINE BIOSYNTHESIS PROTEIN 6/7, PUR6/7"/>
    <property type="match status" value="1"/>
</dbReference>
<dbReference type="EC" id="6.3.4.18" evidence="4 5"/>
<keyword evidence="1 4" id="KW-0547">Nucleotide-binding</keyword>
<dbReference type="NCBIfam" id="NF004677">
    <property type="entry name" value="PRK06019.1-3"/>
    <property type="match status" value="1"/>
</dbReference>
<comment type="subunit">
    <text evidence="4 5">Homodimer.</text>
</comment>
<dbReference type="Proteomes" id="UP000005289">
    <property type="component" value="Chromosome"/>
</dbReference>
<dbReference type="PROSITE" id="PS50975">
    <property type="entry name" value="ATP_GRASP"/>
    <property type="match status" value="1"/>
</dbReference>
<dbReference type="Pfam" id="PF02222">
    <property type="entry name" value="ATP-grasp"/>
    <property type="match status" value="1"/>
</dbReference>
<dbReference type="GO" id="GO:0046872">
    <property type="term" value="F:metal ion binding"/>
    <property type="evidence" value="ECO:0007669"/>
    <property type="project" value="InterPro"/>
</dbReference>
<feature type="binding site" evidence="4">
    <location>
        <position position="210"/>
    </location>
    <ligand>
        <name>ATP</name>
        <dbReference type="ChEBI" id="CHEBI:30616"/>
    </ligand>
</feature>
<dbReference type="AlphaFoldDB" id="W0DQI4"/>
<protein>
    <recommendedName>
        <fullName evidence="4 5">N5-carboxyaminoimidazole ribonucleotide synthase</fullName>
        <shortName evidence="4 5">N5-CAIR synthase</shortName>
        <ecNumber evidence="4 5">6.3.4.18</ecNumber>
    </recommendedName>
    <alternativeName>
        <fullName evidence="4 5">5-(carboxyamino)imidazole ribonucleotide synthetase</fullName>
    </alternativeName>
</protein>
<dbReference type="SUPFAM" id="SSF51246">
    <property type="entry name" value="Rudiment single hybrid motif"/>
    <property type="match status" value="1"/>
</dbReference>
<dbReference type="SUPFAM" id="SSF56059">
    <property type="entry name" value="Glutathione synthetase ATP-binding domain-like"/>
    <property type="match status" value="1"/>
</dbReference>
<dbReference type="Gene3D" id="3.40.50.20">
    <property type="match status" value="1"/>
</dbReference>
<dbReference type="InterPro" id="IPR013815">
    <property type="entry name" value="ATP_grasp_subdomain_1"/>
</dbReference>
<evidence type="ECO:0000256" key="5">
    <source>
        <dbReference type="RuleBase" id="RU361200"/>
    </source>
</evidence>
<dbReference type="InterPro" id="IPR011761">
    <property type="entry name" value="ATP-grasp"/>
</dbReference>
<keyword evidence="7" id="KW-0456">Lyase</keyword>
<dbReference type="RefSeq" id="WP_006746909.1">
    <property type="nucleotide sequence ID" value="NZ_CP007029.1"/>
</dbReference>
<dbReference type="UniPathway" id="UPA00074">
    <property type="reaction ID" value="UER00942"/>
</dbReference>
<dbReference type="Gene3D" id="3.30.1490.20">
    <property type="entry name" value="ATP-grasp fold, A domain"/>
    <property type="match status" value="1"/>
</dbReference>
<dbReference type="KEGG" id="tti:THITH_15905"/>
<organism evidence="7 8">
    <name type="scientific">Thioalkalivibrio paradoxus ARh 1</name>
    <dbReference type="NCBI Taxonomy" id="713585"/>
    <lineage>
        <taxon>Bacteria</taxon>
        <taxon>Pseudomonadati</taxon>
        <taxon>Pseudomonadota</taxon>
        <taxon>Gammaproteobacteria</taxon>
        <taxon>Chromatiales</taxon>
        <taxon>Ectothiorhodospiraceae</taxon>
        <taxon>Thioalkalivibrio</taxon>
    </lineage>
</organism>
<dbReference type="InterPro" id="IPR040686">
    <property type="entry name" value="PurK_C"/>
</dbReference>
<dbReference type="EMBL" id="CP007029">
    <property type="protein sequence ID" value="AHE99522.1"/>
    <property type="molecule type" value="Genomic_DNA"/>
</dbReference>
<dbReference type="InterPro" id="IPR054350">
    <property type="entry name" value="PurT/PurK_preATP-grasp"/>
</dbReference>
<dbReference type="GO" id="GO:0005524">
    <property type="term" value="F:ATP binding"/>
    <property type="evidence" value="ECO:0007669"/>
    <property type="project" value="UniProtKB-UniRule"/>
</dbReference>
<dbReference type="InterPro" id="IPR016185">
    <property type="entry name" value="PreATP-grasp_dom_sf"/>
</dbReference>
<name>W0DQI4_9GAMM</name>
<dbReference type="OrthoDB" id="9804625at2"/>
<reference evidence="7 8" key="1">
    <citation type="submission" date="2013-12" db="EMBL/GenBank/DDBJ databases">
        <authorList>
            <consortium name="DOE Joint Genome Institute"/>
            <person name="Muyzer G."/>
            <person name="Huntemann M."/>
            <person name="Han J."/>
            <person name="Chen A."/>
            <person name="Kyrpides N."/>
            <person name="Mavromatis K."/>
            <person name="Markowitz V."/>
            <person name="Palaniappan K."/>
            <person name="Ivanova N."/>
            <person name="Schaumberg A."/>
            <person name="Pati A."/>
            <person name="Liolios K."/>
            <person name="Nordberg H.P."/>
            <person name="Cantor M.N."/>
            <person name="Hua S.X."/>
            <person name="Woyke T."/>
        </authorList>
    </citation>
    <scope>NUCLEOTIDE SEQUENCE [LARGE SCALE GENOMIC DNA]</scope>
    <source>
        <strain evidence="7 8">ARh 1</strain>
    </source>
</reference>
<dbReference type="NCBIfam" id="NF004676">
    <property type="entry name" value="PRK06019.1-2"/>
    <property type="match status" value="1"/>
</dbReference>